<evidence type="ECO:0000313" key="3">
    <source>
        <dbReference type="Proteomes" id="UP000238730"/>
    </source>
</evidence>
<dbReference type="Proteomes" id="UP000238730">
    <property type="component" value="Unassembled WGS sequence"/>
</dbReference>
<reference evidence="2 3" key="1">
    <citation type="submission" date="2016-12" db="EMBL/GenBank/DDBJ databases">
        <title>Diversity of luminous bacteria.</title>
        <authorList>
            <person name="Yoshizawa S."/>
            <person name="Kogure K."/>
        </authorList>
    </citation>
    <scope>NUCLEOTIDE SEQUENCE [LARGE SCALE GENOMIC DNA]</scope>
    <source>
        <strain evidence="2 3">LC1-200</strain>
    </source>
</reference>
<sequence length="367" mass="41863">MKRMYLFYSLVFILLIGCDKQSTKSMGVILSPTASDEAQTAFAKVKKGVDIVFPDDHRAHNEFRHEWWYLTANLIDDEGQALGIQWTQFRFATSPPSAHAHQAANTWQSKQIYMAHSAVTTTDQHLAAEKWSRDQPALAGIESQPFRAYLDDWQWLSSTKDLFPATLNVKDKRFGYSLTLTTDAPYHKQGDNGFSTKSQDGKVASYYYSQPFIKVTGEVTIDGKQHQVSGTGWIDREWSSQFLLDSQQGWDWFAIRLSNSESLIVFQLRDSNTGKASYQHAKIMRRNGENAIIDSEDIRLRPRAYTEINDRSYPTEWQLAIPSQKIDLVLSALNPNAKMPLTIPYWEGPIIIKGSHRAEGYMELTGY</sequence>
<evidence type="ECO:0000313" key="2">
    <source>
        <dbReference type="EMBL" id="PQJ61893.1"/>
    </source>
</evidence>
<dbReference type="Pfam" id="PF17186">
    <property type="entry name" value="Lipocalin_9"/>
    <property type="match status" value="1"/>
</dbReference>
<dbReference type="PROSITE" id="PS51257">
    <property type="entry name" value="PROKAR_LIPOPROTEIN"/>
    <property type="match status" value="1"/>
</dbReference>
<protein>
    <submittedName>
        <fullName evidence="2">Carotenoid 1,2-hydratase</fullName>
    </submittedName>
</protein>
<dbReference type="Gene3D" id="2.40.370.10">
    <property type="entry name" value="AttH-like domain"/>
    <property type="match status" value="2"/>
</dbReference>
<dbReference type="EMBL" id="MSCJ01000003">
    <property type="protein sequence ID" value="PQJ61893.1"/>
    <property type="molecule type" value="Genomic_DNA"/>
</dbReference>
<feature type="domain" description="AttH" evidence="1">
    <location>
        <begin position="65"/>
        <end position="240"/>
    </location>
</feature>
<name>A0A2S7VI87_PHOAN</name>
<dbReference type="OrthoDB" id="9770826at2"/>
<proteinExistence type="predicted"/>
<dbReference type="PANTHER" id="PTHR38591">
    <property type="entry name" value="HYDROLASE"/>
    <property type="match status" value="1"/>
</dbReference>
<dbReference type="RefSeq" id="WP_105061739.1">
    <property type="nucleotide sequence ID" value="NZ_MSCJ01000003.1"/>
</dbReference>
<dbReference type="InterPro" id="IPR010791">
    <property type="entry name" value="AttH_dom"/>
</dbReference>
<dbReference type="SUPFAM" id="SSF159245">
    <property type="entry name" value="AttH-like"/>
    <property type="match status" value="1"/>
</dbReference>
<gene>
    <name evidence="2" type="ORF">BTO08_16640</name>
</gene>
<dbReference type="PANTHER" id="PTHR38591:SF1">
    <property type="entry name" value="BLL1000 PROTEIN"/>
    <property type="match status" value="1"/>
</dbReference>
<evidence type="ECO:0000259" key="1">
    <source>
        <dbReference type="Pfam" id="PF07143"/>
    </source>
</evidence>
<comment type="caution">
    <text evidence="2">The sequence shown here is derived from an EMBL/GenBank/DDBJ whole genome shotgun (WGS) entry which is preliminary data.</text>
</comment>
<dbReference type="InterPro" id="IPR023374">
    <property type="entry name" value="AttH-like_dom_sf"/>
</dbReference>
<organism evidence="2 3">
    <name type="scientific">Photobacterium angustum</name>
    <dbReference type="NCBI Taxonomy" id="661"/>
    <lineage>
        <taxon>Bacteria</taxon>
        <taxon>Pseudomonadati</taxon>
        <taxon>Pseudomonadota</taxon>
        <taxon>Gammaproteobacteria</taxon>
        <taxon>Vibrionales</taxon>
        <taxon>Vibrionaceae</taxon>
        <taxon>Photobacterium</taxon>
    </lineage>
</organism>
<dbReference type="Pfam" id="PF07143">
    <property type="entry name" value="CrtC"/>
    <property type="match status" value="1"/>
</dbReference>
<accession>A0A2S7VI87</accession>
<dbReference type="AlphaFoldDB" id="A0A2S7VI87"/>